<dbReference type="PROSITE" id="PS51186">
    <property type="entry name" value="GNAT"/>
    <property type="match status" value="1"/>
</dbReference>
<reference evidence="4" key="1">
    <citation type="submission" date="2020-08" db="EMBL/GenBank/DDBJ databases">
        <title>Genome public.</title>
        <authorList>
            <person name="Liu C."/>
            <person name="Sun Q."/>
        </authorList>
    </citation>
    <scope>NUCLEOTIDE SEQUENCE</scope>
    <source>
        <strain evidence="4">BX8</strain>
    </source>
</reference>
<dbReference type="CDD" id="cd04301">
    <property type="entry name" value="NAT_SF"/>
    <property type="match status" value="1"/>
</dbReference>
<comment type="caution">
    <text evidence="4">The sequence shown here is derived from an EMBL/GenBank/DDBJ whole genome shotgun (WGS) entry which is preliminary data.</text>
</comment>
<keyword evidence="1" id="KW-0808">Transferase</keyword>
<evidence type="ECO:0000259" key="3">
    <source>
        <dbReference type="PROSITE" id="PS51186"/>
    </source>
</evidence>
<dbReference type="Pfam" id="PF00583">
    <property type="entry name" value="Acetyltransf_1"/>
    <property type="match status" value="1"/>
</dbReference>
<protein>
    <submittedName>
        <fullName evidence="4">GNAT family N-acetyltransferase</fullName>
    </submittedName>
</protein>
<evidence type="ECO:0000256" key="1">
    <source>
        <dbReference type="ARBA" id="ARBA00022679"/>
    </source>
</evidence>
<organism evidence="4 5">
    <name type="scientific">Anaerofilum hominis</name>
    <dbReference type="NCBI Taxonomy" id="2763016"/>
    <lineage>
        <taxon>Bacteria</taxon>
        <taxon>Bacillati</taxon>
        <taxon>Bacillota</taxon>
        <taxon>Clostridia</taxon>
        <taxon>Eubacteriales</taxon>
        <taxon>Oscillospiraceae</taxon>
        <taxon>Anaerofilum</taxon>
    </lineage>
</organism>
<name>A0A923IDH9_9FIRM</name>
<dbReference type="SUPFAM" id="SSF55729">
    <property type="entry name" value="Acyl-CoA N-acyltransferases (Nat)"/>
    <property type="match status" value="1"/>
</dbReference>
<dbReference type="EMBL" id="JACONZ010000002">
    <property type="protein sequence ID" value="MBC5581130.1"/>
    <property type="molecule type" value="Genomic_DNA"/>
</dbReference>
<evidence type="ECO:0000313" key="4">
    <source>
        <dbReference type="EMBL" id="MBC5581130.1"/>
    </source>
</evidence>
<proteinExistence type="predicted"/>
<sequence>MICYKSCCAEDIREGLFEGFLRRQNVTKCWRKENGEWTVKDDPFIDDWSESDRRALLVHLRELLAAGGFVCAAFDQGRLKGFASVSPAWFGAGREYLDLTNLHVSEDLRRNGVGRTLFLTAAQWAKRKGAKKLYISAHSAVESQAFYRAMGCREAEVCNQKHVEEEPFDCQLEYLL</sequence>
<dbReference type="Proteomes" id="UP000659630">
    <property type="component" value="Unassembled WGS sequence"/>
</dbReference>
<dbReference type="InterPro" id="IPR016181">
    <property type="entry name" value="Acyl_CoA_acyltransferase"/>
</dbReference>
<accession>A0A923IDH9</accession>
<dbReference type="InterPro" id="IPR050832">
    <property type="entry name" value="Bact_Acetyltransf"/>
</dbReference>
<feature type="domain" description="N-acetyltransferase" evidence="3">
    <location>
        <begin position="32"/>
        <end position="176"/>
    </location>
</feature>
<keyword evidence="5" id="KW-1185">Reference proteome</keyword>
<dbReference type="Gene3D" id="3.40.630.30">
    <property type="match status" value="1"/>
</dbReference>
<dbReference type="AlphaFoldDB" id="A0A923IDH9"/>
<dbReference type="PANTHER" id="PTHR43877">
    <property type="entry name" value="AMINOALKYLPHOSPHONATE N-ACETYLTRANSFERASE-RELATED-RELATED"/>
    <property type="match status" value="1"/>
</dbReference>
<dbReference type="RefSeq" id="WP_186887497.1">
    <property type="nucleotide sequence ID" value="NZ_JACONZ010000002.1"/>
</dbReference>
<keyword evidence="2" id="KW-0012">Acyltransferase</keyword>
<evidence type="ECO:0000256" key="2">
    <source>
        <dbReference type="ARBA" id="ARBA00023315"/>
    </source>
</evidence>
<gene>
    <name evidence="4" type="ORF">H8S23_06390</name>
</gene>
<dbReference type="InterPro" id="IPR000182">
    <property type="entry name" value="GNAT_dom"/>
</dbReference>
<evidence type="ECO:0000313" key="5">
    <source>
        <dbReference type="Proteomes" id="UP000659630"/>
    </source>
</evidence>
<dbReference type="GO" id="GO:0016747">
    <property type="term" value="F:acyltransferase activity, transferring groups other than amino-acyl groups"/>
    <property type="evidence" value="ECO:0007669"/>
    <property type="project" value="InterPro"/>
</dbReference>